<keyword evidence="5" id="KW-1185">Reference proteome</keyword>
<feature type="domain" description="Cupin type-2" evidence="3">
    <location>
        <begin position="69"/>
        <end position="130"/>
    </location>
</feature>
<keyword evidence="1" id="KW-0223">Dioxygenase</keyword>
<gene>
    <name evidence="4" type="ORF">ACFQ0E_15990</name>
</gene>
<accession>A0ABW2YEZ5</accession>
<protein>
    <submittedName>
        <fullName evidence="4">Cupin domain-containing protein</fullName>
    </submittedName>
</protein>
<dbReference type="InterPro" id="IPR011051">
    <property type="entry name" value="RmlC_Cupin_sf"/>
</dbReference>
<evidence type="ECO:0000313" key="4">
    <source>
        <dbReference type="EMBL" id="MFD0727097.1"/>
    </source>
</evidence>
<dbReference type="InterPro" id="IPR014710">
    <property type="entry name" value="RmlC-like_jellyroll"/>
</dbReference>
<dbReference type="PANTHER" id="PTHR41517:SF1">
    <property type="entry name" value="CUPIN"/>
    <property type="match status" value="1"/>
</dbReference>
<evidence type="ECO:0000259" key="3">
    <source>
        <dbReference type="Pfam" id="PF07883"/>
    </source>
</evidence>
<comment type="caution">
    <text evidence="4">The sequence shown here is derived from an EMBL/GenBank/DDBJ whole genome shotgun (WGS) entry which is preliminary data.</text>
</comment>
<sequence length="153" mass="17177">MSTQPGNFSSRDFWRTRASLEAEIPDRLIHKGVARTDVAGADTFSKERKHPVFLVDLPSKTLSMTLGGLEPGQTTSRHRHNYETVLYVIEGRGVTTIEDREVEWEAGDAVYIPVWAWHQHRNLSDEATCLYIACENAPLLQNLGGIALREEAS</sequence>
<dbReference type="InterPro" id="IPR047183">
    <property type="entry name" value="GDO-like"/>
</dbReference>
<dbReference type="SUPFAM" id="SSF51182">
    <property type="entry name" value="RmlC-like cupins"/>
    <property type="match status" value="1"/>
</dbReference>
<reference evidence="5" key="1">
    <citation type="journal article" date="2019" name="Int. J. Syst. Evol. Microbiol.">
        <title>The Global Catalogue of Microorganisms (GCM) 10K type strain sequencing project: providing services to taxonomists for standard genome sequencing and annotation.</title>
        <authorList>
            <consortium name="The Broad Institute Genomics Platform"/>
            <consortium name="The Broad Institute Genome Sequencing Center for Infectious Disease"/>
            <person name="Wu L."/>
            <person name="Ma J."/>
        </authorList>
    </citation>
    <scope>NUCLEOTIDE SEQUENCE [LARGE SCALE GENOMIC DNA]</scope>
    <source>
        <strain evidence="5">CCUG 55585</strain>
    </source>
</reference>
<dbReference type="EMBL" id="JBHTIF010000004">
    <property type="protein sequence ID" value="MFD0727097.1"/>
    <property type="molecule type" value="Genomic_DNA"/>
</dbReference>
<dbReference type="Gene3D" id="2.60.120.10">
    <property type="entry name" value="Jelly Rolls"/>
    <property type="match status" value="1"/>
</dbReference>
<keyword evidence="2" id="KW-0560">Oxidoreductase</keyword>
<organism evidence="4 5">
    <name type="scientific">Lysobacter brunescens</name>
    <dbReference type="NCBI Taxonomy" id="262323"/>
    <lineage>
        <taxon>Bacteria</taxon>
        <taxon>Pseudomonadati</taxon>
        <taxon>Pseudomonadota</taxon>
        <taxon>Gammaproteobacteria</taxon>
        <taxon>Lysobacterales</taxon>
        <taxon>Lysobacteraceae</taxon>
        <taxon>Lysobacter</taxon>
    </lineage>
</organism>
<dbReference type="InterPro" id="IPR013096">
    <property type="entry name" value="Cupin_2"/>
</dbReference>
<proteinExistence type="predicted"/>
<dbReference type="Pfam" id="PF07883">
    <property type="entry name" value="Cupin_2"/>
    <property type="match status" value="1"/>
</dbReference>
<dbReference type="Proteomes" id="UP001597110">
    <property type="component" value="Unassembled WGS sequence"/>
</dbReference>
<dbReference type="PANTHER" id="PTHR41517">
    <property type="entry name" value="1,2-DIOXYGENASE PROTEIN-RELATED"/>
    <property type="match status" value="1"/>
</dbReference>
<evidence type="ECO:0000313" key="5">
    <source>
        <dbReference type="Proteomes" id="UP001597110"/>
    </source>
</evidence>
<evidence type="ECO:0000256" key="1">
    <source>
        <dbReference type="ARBA" id="ARBA00022964"/>
    </source>
</evidence>
<name>A0ABW2YEZ5_9GAMM</name>
<evidence type="ECO:0000256" key="2">
    <source>
        <dbReference type="ARBA" id="ARBA00023002"/>
    </source>
</evidence>
<dbReference type="RefSeq" id="WP_386825528.1">
    <property type="nucleotide sequence ID" value="NZ_JBHTIF010000004.1"/>
</dbReference>